<dbReference type="OrthoDB" id="420187at2759"/>
<evidence type="ECO:0000313" key="1">
    <source>
        <dbReference type="EMBL" id="CAD8112455.1"/>
    </source>
</evidence>
<keyword evidence="2" id="KW-1185">Reference proteome</keyword>
<dbReference type="Proteomes" id="UP000692954">
    <property type="component" value="Unassembled WGS sequence"/>
</dbReference>
<evidence type="ECO:0000313" key="2">
    <source>
        <dbReference type="Proteomes" id="UP000692954"/>
    </source>
</evidence>
<comment type="caution">
    <text evidence="1">The sequence shown here is derived from an EMBL/GenBank/DDBJ whole genome shotgun (WGS) entry which is preliminary data.</text>
</comment>
<proteinExistence type="predicted"/>
<gene>
    <name evidence="1" type="ORF">PSON_ATCC_30995.1.T1010003</name>
</gene>
<accession>A0A8S1QB92</accession>
<dbReference type="AlphaFoldDB" id="A0A8S1QB92"/>
<protein>
    <submittedName>
        <fullName evidence="1">Uncharacterized protein</fullName>
    </submittedName>
</protein>
<sequence>MLIFKELLNNMLYYRSYLIRGVRITLPEIDAQQLARGQIVQNQEYLDLLFELLQYSSNEVQEKTWYLLRSLPPSSQLIKQILKFKNITQPSFQSQFVVIILQYFLKLKDKWMSKFLQQFFQRILRQECQYSQINDMYIYFIINWQRNIIIFMKQILKQCCKWFCCLEIQFIQVIKMNFNNQFIYQRKVDQVIIQQKKQINFIPILINLIQELLKCNELEQEDRQIIKQSIIIIIVIQLNNQDLLAKTYLHEHLIHQEIYQAEQFKYFVLKVQKNNQPNRMLFQQLKIMLNTQGNSAQYQEFIIQLCAIEIEESQQYIDYQKLSEQMLQNLINYKSQKNRQKIHLLIKYQLVYQIYQQNYIDLLNNQLIVEYFIRQDRLQREFLKSLYAYI</sequence>
<dbReference type="EMBL" id="CAJJDN010000101">
    <property type="protein sequence ID" value="CAD8112455.1"/>
    <property type="molecule type" value="Genomic_DNA"/>
</dbReference>
<organism evidence="1 2">
    <name type="scientific">Paramecium sonneborni</name>
    <dbReference type="NCBI Taxonomy" id="65129"/>
    <lineage>
        <taxon>Eukaryota</taxon>
        <taxon>Sar</taxon>
        <taxon>Alveolata</taxon>
        <taxon>Ciliophora</taxon>
        <taxon>Intramacronucleata</taxon>
        <taxon>Oligohymenophorea</taxon>
        <taxon>Peniculida</taxon>
        <taxon>Parameciidae</taxon>
        <taxon>Paramecium</taxon>
    </lineage>
</organism>
<reference evidence="1" key="1">
    <citation type="submission" date="2021-01" db="EMBL/GenBank/DDBJ databases">
        <authorList>
            <consortium name="Genoscope - CEA"/>
            <person name="William W."/>
        </authorList>
    </citation>
    <scope>NUCLEOTIDE SEQUENCE</scope>
</reference>
<name>A0A8S1QB92_9CILI</name>